<keyword evidence="2" id="KW-0547">Nucleotide-binding</keyword>
<dbReference type="GO" id="GO:0005524">
    <property type="term" value="F:ATP binding"/>
    <property type="evidence" value="ECO:0007669"/>
    <property type="project" value="UniProtKB-KW"/>
</dbReference>
<evidence type="ECO:0000256" key="4">
    <source>
        <dbReference type="ARBA" id="ARBA00022917"/>
    </source>
</evidence>
<dbReference type="Proteomes" id="UP000275846">
    <property type="component" value="Unassembled WGS sequence"/>
</dbReference>
<dbReference type="GO" id="GO:0032543">
    <property type="term" value="P:mitochondrial translation"/>
    <property type="evidence" value="ECO:0007669"/>
    <property type="project" value="TreeGrafter"/>
</dbReference>
<dbReference type="Pfam" id="PF02934">
    <property type="entry name" value="GatB_N"/>
    <property type="match status" value="2"/>
</dbReference>
<evidence type="ECO:0000313" key="6">
    <source>
        <dbReference type="EMBL" id="VDL81031.1"/>
    </source>
</evidence>
<dbReference type="PANTHER" id="PTHR11659:SF0">
    <property type="entry name" value="GLUTAMYL-TRNA(GLN) AMIDOTRANSFERASE SUBUNIT B, MITOCHONDRIAL"/>
    <property type="match status" value="1"/>
</dbReference>
<keyword evidence="1" id="KW-0436">Ligase</keyword>
<evidence type="ECO:0000259" key="5">
    <source>
        <dbReference type="Pfam" id="PF02934"/>
    </source>
</evidence>
<evidence type="ECO:0000313" key="8">
    <source>
        <dbReference type="WBParaSite" id="SSLN_0000004001-mRNA-1"/>
    </source>
</evidence>
<feature type="domain" description="Aspartyl/Glutamyl-tRNA(Gln) amidotransferase subunit B/E catalytic" evidence="5">
    <location>
        <begin position="115"/>
        <end position="300"/>
    </location>
</feature>
<dbReference type="AlphaFoldDB" id="A0A183S743"/>
<sequence length="337" mass="37066">MLPSFLLKLFLRIPHPCVRGSFNFRSVHCGGVTFVSTIGLEIHAQLTSVRTKLFSEAPYAFPDAQNTDIAPFDAAIPGSMPVGNRLEHLALKYAVILKQAFISDHNIFSYYYCFLPLLNRACVEAAVVAGLALNCQVNTTSHFERKHYFYADSPAGYQITQNLSPLAQNGWLDFLWSDGSPNSVQVSRASIRRIQLEQDTGKSLHDEKNGRSLIDLNRAGVGLIEIVTNPTFTCAAQTVAFVEELASLLSFLGVCSANMSMGELRVDVNVSIGPDLHNQGPVVEIKNVNSFHAIKNSVGYMDSFVLYDDGGGGDDDDDVACTFSFQKKQSDLLFEYC</sequence>
<evidence type="ECO:0000256" key="1">
    <source>
        <dbReference type="ARBA" id="ARBA00022598"/>
    </source>
</evidence>
<evidence type="ECO:0000256" key="3">
    <source>
        <dbReference type="ARBA" id="ARBA00022840"/>
    </source>
</evidence>
<dbReference type="InterPro" id="IPR014746">
    <property type="entry name" value="Gln_synth/guanido_kin_cat_dom"/>
</dbReference>
<proteinExistence type="predicted"/>
<dbReference type="STRING" id="70667.A0A183S743"/>
<dbReference type="PROSITE" id="PS01234">
    <property type="entry name" value="GATB"/>
    <property type="match status" value="1"/>
</dbReference>
<dbReference type="InterPro" id="IPR017958">
    <property type="entry name" value="Gln-tRNA_amidoTrfase_suB_CS"/>
</dbReference>
<name>A0A183S743_SCHSO</name>
<reference evidence="6 7" key="2">
    <citation type="submission" date="2018-11" db="EMBL/GenBank/DDBJ databases">
        <authorList>
            <consortium name="Pathogen Informatics"/>
        </authorList>
    </citation>
    <scope>NUCLEOTIDE SEQUENCE [LARGE SCALE GENOMIC DNA]</scope>
    <source>
        <strain evidence="6 7">NST_G2</strain>
    </source>
</reference>
<keyword evidence="7" id="KW-1185">Reference proteome</keyword>
<reference evidence="8" key="1">
    <citation type="submission" date="2016-06" db="UniProtKB">
        <authorList>
            <consortium name="WormBaseParasite"/>
        </authorList>
    </citation>
    <scope>IDENTIFICATION</scope>
</reference>
<dbReference type="GO" id="GO:0050567">
    <property type="term" value="F:glutaminyl-tRNA synthase (glutamine-hydrolyzing) activity"/>
    <property type="evidence" value="ECO:0007669"/>
    <property type="project" value="TreeGrafter"/>
</dbReference>
<dbReference type="PANTHER" id="PTHR11659">
    <property type="entry name" value="GLUTAMYL-TRNA GLN AMIDOTRANSFERASE SUBUNIT B MITOCHONDRIAL AND PROKARYOTIC PET112-RELATED"/>
    <property type="match status" value="1"/>
</dbReference>
<accession>A0A183S743</accession>
<organism evidence="8">
    <name type="scientific">Schistocephalus solidus</name>
    <name type="common">Tapeworm</name>
    <dbReference type="NCBI Taxonomy" id="70667"/>
    <lineage>
        <taxon>Eukaryota</taxon>
        <taxon>Metazoa</taxon>
        <taxon>Spiralia</taxon>
        <taxon>Lophotrochozoa</taxon>
        <taxon>Platyhelminthes</taxon>
        <taxon>Cestoda</taxon>
        <taxon>Eucestoda</taxon>
        <taxon>Diphyllobothriidea</taxon>
        <taxon>Diphyllobothriidae</taxon>
        <taxon>Schistocephalus</taxon>
    </lineage>
</organism>
<keyword evidence="3" id="KW-0067">ATP-binding</keyword>
<evidence type="ECO:0000313" key="7">
    <source>
        <dbReference type="Proteomes" id="UP000275846"/>
    </source>
</evidence>
<feature type="domain" description="Aspartyl/Glutamyl-tRNA(Gln) amidotransferase subunit B/E catalytic" evidence="5">
    <location>
        <begin position="37"/>
        <end position="99"/>
    </location>
</feature>
<dbReference type="GO" id="GO:0030956">
    <property type="term" value="C:glutamyl-tRNA(Gln) amidotransferase complex"/>
    <property type="evidence" value="ECO:0007669"/>
    <property type="project" value="TreeGrafter"/>
</dbReference>
<dbReference type="GO" id="GO:0005739">
    <property type="term" value="C:mitochondrion"/>
    <property type="evidence" value="ECO:0007669"/>
    <property type="project" value="TreeGrafter"/>
</dbReference>
<dbReference type="InterPro" id="IPR017959">
    <property type="entry name" value="Asn/Gln-tRNA_amidoTrfase_suB/E"/>
</dbReference>
<dbReference type="EMBL" id="UYSU01000019">
    <property type="protein sequence ID" value="VDL81031.1"/>
    <property type="molecule type" value="Genomic_DNA"/>
</dbReference>
<dbReference type="WBParaSite" id="SSLN_0000004001-mRNA-1">
    <property type="protein sequence ID" value="SSLN_0000004001-mRNA-1"/>
    <property type="gene ID" value="SSLN_0000004001"/>
</dbReference>
<protein>
    <submittedName>
        <fullName evidence="8">GatB_N domain-containing protein</fullName>
    </submittedName>
</protein>
<dbReference type="OrthoDB" id="1722066at2759"/>
<evidence type="ECO:0000256" key="2">
    <source>
        <dbReference type="ARBA" id="ARBA00022741"/>
    </source>
</evidence>
<gene>
    <name evidence="6" type="ORF">SSLN_LOCUS41</name>
</gene>
<keyword evidence="4" id="KW-0648">Protein biosynthesis</keyword>
<dbReference type="InterPro" id="IPR006075">
    <property type="entry name" value="Asn/Gln-tRNA_Trfase_suB/E_cat"/>
</dbReference>
<dbReference type="GO" id="GO:0070681">
    <property type="term" value="P:glutaminyl-tRNAGln biosynthesis via transamidation"/>
    <property type="evidence" value="ECO:0007669"/>
    <property type="project" value="TreeGrafter"/>
</dbReference>
<dbReference type="SUPFAM" id="SSF55931">
    <property type="entry name" value="Glutamine synthetase/guanido kinase"/>
    <property type="match status" value="2"/>
</dbReference>